<dbReference type="EMBL" id="VANS01000002">
    <property type="protein sequence ID" value="TMM52502.1"/>
    <property type="molecule type" value="Genomic_DNA"/>
</dbReference>
<evidence type="ECO:0000313" key="4">
    <source>
        <dbReference type="EMBL" id="TMM52502.1"/>
    </source>
</evidence>
<accession>A0A5S3PEM1</accession>
<evidence type="ECO:0000256" key="3">
    <source>
        <dbReference type="SAM" id="Phobius"/>
    </source>
</evidence>
<feature type="transmembrane region" description="Helical" evidence="3">
    <location>
        <begin position="40"/>
        <end position="63"/>
    </location>
</feature>
<evidence type="ECO:0000313" key="5">
    <source>
        <dbReference type="Proteomes" id="UP000309550"/>
    </source>
</evidence>
<protein>
    <submittedName>
        <fullName evidence="4">Flagellar biosynthesis protein FlhB</fullName>
    </submittedName>
</protein>
<keyword evidence="4" id="KW-0966">Cell projection</keyword>
<feature type="compositionally biased region" description="Basic and acidic residues" evidence="2">
    <location>
        <begin position="9"/>
        <end position="24"/>
    </location>
</feature>
<evidence type="ECO:0000256" key="1">
    <source>
        <dbReference type="ARBA" id="ARBA00010690"/>
    </source>
</evidence>
<proteinExistence type="inferred from homology"/>
<feature type="region of interest" description="Disordered" evidence="2">
    <location>
        <begin position="1"/>
        <end position="24"/>
    </location>
</feature>
<keyword evidence="3" id="KW-1133">Transmembrane helix</keyword>
<dbReference type="Gene3D" id="3.40.1690.10">
    <property type="entry name" value="secretion proteins EscU"/>
    <property type="match status" value="1"/>
</dbReference>
<organism evidence="4 5">
    <name type="scientific">Sulfitobacter sabulilitoris</name>
    <dbReference type="NCBI Taxonomy" id="2562655"/>
    <lineage>
        <taxon>Bacteria</taxon>
        <taxon>Pseudomonadati</taxon>
        <taxon>Pseudomonadota</taxon>
        <taxon>Alphaproteobacteria</taxon>
        <taxon>Rhodobacterales</taxon>
        <taxon>Roseobacteraceae</taxon>
        <taxon>Sulfitobacter</taxon>
    </lineage>
</organism>
<sequence>MSAPDDDTDKPFEATPHKLQEARKKGEIAKSNDLLTAAGYAGLLIAFLLSGAHGLTALGTALMVMIDRSSELAPLFFNGAAGAPVGGLMRAAAGSLFPIFAVPALAVMLALIAQRGLVFAPSKLRPKASRISILSNAKNKFGRSGLFEFFKSFAKLCIYSACLAAFINARLGEMVAVLNSEPRIAIALLTEVCLAFLFVVVIVSGAIGGIDAIWQHFEHLRKNRMSRKEIMDETKDAEGDPQIKQERRQRAMAKVNSQMMADVPKADVVIVNPTHYAVALTWSRAPGEAPVCVAKGVDEIAHRIRDLASEAGVPIHSDPPTARALHATTDIGQEIAPDHYQAVAAAIRFAEAMRQRAKGRG</sequence>
<dbReference type="PANTHER" id="PTHR30531:SF12">
    <property type="entry name" value="FLAGELLAR BIOSYNTHETIC PROTEIN FLHB"/>
    <property type="match status" value="1"/>
</dbReference>
<evidence type="ECO:0000256" key="2">
    <source>
        <dbReference type="SAM" id="MobiDB-lite"/>
    </source>
</evidence>
<dbReference type="PANTHER" id="PTHR30531">
    <property type="entry name" value="FLAGELLAR BIOSYNTHETIC PROTEIN FLHB"/>
    <property type="match status" value="1"/>
</dbReference>
<feature type="transmembrane region" description="Helical" evidence="3">
    <location>
        <begin position="99"/>
        <end position="120"/>
    </location>
</feature>
<dbReference type="OrthoDB" id="9807950at2"/>
<name>A0A5S3PEM1_9RHOB</name>
<dbReference type="RefSeq" id="WP_138662043.1">
    <property type="nucleotide sequence ID" value="NZ_VANS01000002.1"/>
</dbReference>
<dbReference type="PRINTS" id="PR00950">
    <property type="entry name" value="TYPE3IMSPROT"/>
</dbReference>
<keyword evidence="3" id="KW-0812">Transmembrane</keyword>
<keyword evidence="4" id="KW-0282">Flagellum</keyword>
<reference evidence="4 5" key="1">
    <citation type="submission" date="2019-05" db="EMBL/GenBank/DDBJ databases">
        <title>Sulfitobacter sabulilitoris sp. nov., isolated from a marine sand.</title>
        <authorList>
            <person name="Yoon J.-H."/>
        </authorList>
    </citation>
    <scope>NUCLEOTIDE SEQUENCE [LARGE SCALE GENOMIC DNA]</scope>
    <source>
        <strain evidence="4 5">HSMS-29</strain>
    </source>
</reference>
<dbReference type="AlphaFoldDB" id="A0A5S3PEM1"/>
<gene>
    <name evidence="4" type="ORF">FDT80_09485</name>
</gene>
<keyword evidence="4" id="KW-0969">Cilium</keyword>
<dbReference type="GO" id="GO:0009306">
    <property type="term" value="P:protein secretion"/>
    <property type="evidence" value="ECO:0007669"/>
    <property type="project" value="InterPro"/>
</dbReference>
<dbReference type="Proteomes" id="UP000309550">
    <property type="component" value="Unassembled WGS sequence"/>
</dbReference>
<comment type="caution">
    <text evidence="4">The sequence shown here is derived from an EMBL/GenBank/DDBJ whole genome shotgun (WGS) entry which is preliminary data.</text>
</comment>
<feature type="transmembrane region" description="Helical" evidence="3">
    <location>
        <begin position="184"/>
        <end position="214"/>
    </location>
</feature>
<dbReference type="SUPFAM" id="SSF160544">
    <property type="entry name" value="EscU C-terminal domain-like"/>
    <property type="match status" value="1"/>
</dbReference>
<comment type="similarity">
    <text evidence="1">Belongs to the type III secretion exporter family.</text>
</comment>
<dbReference type="InterPro" id="IPR006135">
    <property type="entry name" value="T3SS_substrate_exporter"/>
</dbReference>
<keyword evidence="5" id="KW-1185">Reference proteome</keyword>
<dbReference type="GO" id="GO:0005886">
    <property type="term" value="C:plasma membrane"/>
    <property type="evidence" value="ECO:0007669"/>
    <property type="project" value="TreeGrafter"/>
</dbReference>
<dbReference type="InterPro" id="IPR029025">
    <property type="entry name" value="T3SS_substrate_exporter_C"/>
</dbReference>
<keyword evidence="3" id="KW-0472">Membrane</keyword>
<dbReference type="Pfam" id="PF01312">
    <property type="entry name" value="Bac_export_2"/>
    <property type="match status" value="1"/>
</dbReference>